<dbReference type="AlphaFoldDB" id="A0AAD3T561"/>
<keyword evidence="3 7" id="KW-0805">Transcription regulation</keyword>
<keyword evidence="5 7" id="KW-0804">Transcription</keyword>
<comment type="function">
    <text evidence="7">Transcriptional regulator that specifically binds to GA-rich elements (GAGA-repeats) present in regulatory sequences of genes involved in developmental processes.</text>
</comment>
<evidence type="ECO:0000256" key="8">
    <source>
        <dbReference type="SAM" id="MobiDB-lite"/>
    </source>
</evidence>
<evidence type="ECO:0000256" key="6">
    <source>
        <dbReference type="ARBA" id="ARBA00023242"/>
    </source>
</evidence>
<dbReference type="InterPro" id="IPR010409">
    <property type="entry name" value="GAGA-bd_tscrpt_act"/>
</dbReference>
<dbReference type="GO" id="GO:0003700">
    <property type="term" value="F:DNA-binding transcription factor activity"/>
    <property type="evidence" value="ECO:0007669"/>
    <property type="project" value="UniProtKB-UniRule"/>
</dbReference>
<dbReference type="SMART" id="SM01226">
    <property type="entry name" value="GAGA_bind"/>
    <property type="match status" value="1"/>
</dbReference>
<dbReference type="GO" id="GO:0005634">
    <property type="term" value="C:nucleus"/>
    <property type="evidence" value="ECO:0007669"/>
    <property type="project" value="UniProtKB-SubCell"/>
</dbReference>
<accession>A0AAD3T561</accession>
<comment type="similarity">
    <text evidence="2 7">Belongs to the BBR/BPC family.</text>
</comment>
<keyword evidence="4 7" id="KW-0238">DNA-binding</keyword>
<dbReference type="PANTHER" id="PTHR31421:SF6">
    <property type="entry name" value="PROTEIN BASIC PENTACYSTEINE7"/>
    <property type="match status" value="1"/>
</dbReference>
<dbReference type="PANTHER" id="PTHR31421">
    <property type="entry name" value="PROTEIN BASIC PENTACYSTEINE3"/>
    <property type="match status" value="1"/>
</dbReference>
<reference evidence="9" key="1">
    <citation type="submission" date="2023-05" db="EMBL/GenBank/DDBJ databases">
        <title>Nepenthes gracilis genome sequencing.</title>
        <authorList>
            <person name="Fukushima K."/>
        </authorList>
    </citation>
    <scope>NUCLEOTIDE SEQUENCE</scope>
    <source>
        <strain evidence="9">SING2019-196</strain>
    </source>
</reference>
<name>A0AAD3T561_NEPGR</name>
<proteinExistence type="inferred from homology"/>
<feature type="region of interest" description="Disordered" evidence="8">
    <location>
        <begin position="95"/>
        <end position="119"/>
    </location>
</feature>
<keyword evidence="10" id="KW-1185">Reference proteome</keyword>
<evidence type="ECO:0000256" key="3">
    <source>
        <dbReference type="ARBA" id="ARBA00023015"/>
    </source>
</evidence>
<gene>
    <name evidence="9" type="ORF">Nepgr_024422</name>
</gene>
<evidence type="ECO:0000256" key="5">
    <source>
        <dbReference type="ARBA" id="ARBA00023163"/>
    </source>
</evidence>
<sequence length="230" mass="25363">MGTFQATHPLISEDDKDASVPYFSWLNFLSPGRTILNPFQINPEVGVGDVPISPGFPANQAAKNDSFKSQPIHNKKQKIPQKASDHIAPKTIFKQKHTSKNPEKSKKMKASNTPAAKRERKNSNFMVYETGLDISGVPAPVCTCTGVPRQCYRGGSGGWQSSCCTINISQYPLPMSSTRPSSRMAGRKMSHGAFEKLLQRLAAEGHDLSCPIDLKEHWARHGTNKFVIIK</sequence>
<comment type="subcellular location">
    <subcellularLocation>
        <location evidence="1 7">Nucleus</location>
    </subcellularLocation>
</comment>
<dbReference type="EMBL" id="BSYO01000025">
    <property type="protein sequence ID" value="GMH22579.1"/>
    <property type="molecule type" value="Genomic_DNA"/>
</dbReference>
<dbReference type="Proteomes" id="UP001279734">
    <property type="component" value="Unassembled WGS sequence"/>
</dbReference>
<feature type="region of interest" description="Disordered" evidence="8">
    <location>
        <begin position="56"/>
        <end position="83"/>
    </location>
</feature>
<organism evidence="9 10">
    <name type="scientific">Nepenthes gracilis</name>
    <name type="common">Slender pitcher plant</name>
    <dbReference type="NCBI Taxonomy" id="150966"/>
    <lineage>
        <taxon>Eukaryota</taxon>
        <taxon>Viridiplantae</taxon>
        <taxon>Streptophyta</taxon>
        <taxon>Embryophyta</taxon>
        <taxon>Tracheophyta</taxon>
        <taxon>Spermatophyta</taxon>
        <taxon>Magnoliopsida</taxon>
        <taxon>eudicotyledons</taxon>
        <taxon>Gunneridae</taxon>
        <taxon>Pentapetalae</taxon>
        <taxon>Caryophyllales</taxon>
        <taxon>Nepenthaceae</taxon>
        <taxon>Nepenthes</taxon>
    </lineage>
</organism>
<keyword evidence="6 7" id="KW-0539">Nucleus</keyword>
<protein>
    <recommendedName>
        <fullName evidence="7">GAGA-binding transcriptional activator</fullName>
    </recommendedName>
</protein>
<dbReference type="Pfam" id="PF06217">
    <property type="entry name" value="GAGA_bind"/>
    <property type="match status" value="1"/>
</dbReference>
<evidence type="ECO:0000256" key="1">
    <source>
        <dbReference type="ARBA" id="ARBA00004123"/>
    </source>
</evidence>
<evidence type="ECO:0000256" key="4">
    <source>
        <dbReference type="ARBA" id="ARBA00023125"/>
    </source>
</evidence>
<comment type="caution">
    <text evidence="9">The sequence shown here is derived from an EMBL/GenBank/DDBJ whole genome shotgun (WGS) entry which is preliminary data.</text>
</comment>
<dbReference type="GO" id="GO:0009723">
    <property type="term" value="P:response to ethylene"/>
    <property type="evidence" value="ECO:0007669"/>
    <property type="project" value="TreeGrafter"/>
</dbReference>
<dbReference type="GO" id="GO:0043565">
    <property type="term" value="F:sequence-specific DNA binding"/>
    <property type="evidence" value="ECO:0007669"/>
    <property type="project" value="TreeGrafter"/>
</dbReference>
<evidence type="ECO:0000256" key="7">
    <source>
        <dbReference type="RuleBase" id="RU367160"/>
    </source>
</evidence>
<evidence type="ECO:0000313" key="10">
    <source>
        <dbReference type="Proteomes" id="UP001279734"/>
    </source>
</evidence>
<evidence type="ECO:0000256" key="2">
    <source>
        <dbReference type="ARBA" id="ARBA00007911"/>
    </source>
</evidence>
<evidence type="ECO:0000313" key="9">
    <source>
        <dbReference type="EMBL" id="GMH22579.1"/>
    </source>
</evidence>
<feature type="compositionally biased region" description="Polar residues" evidence="8">
    <location>
        <begin position="61"/>
        <end position="72"/>
    </location>
</feature>